<dbReference type="GO" id="GO:0005506">
    <property type="term" value="F:iron ion binding"/>
    <property type="evidence" value="ECO:0007669"/>
    <property type="project" value="InterPro"/>
</dbReference>
<evidence type="ECO:0000256" key="1">
    <source>
        <dbReference type="ARBA" id="ARBA00010617"/>
    </source>
</evidence>
<keyword evidence="6" id="KW-0503">Monooxygenase</keyword>
<dbReference type="AlphaFoldDB" id="A0A6A1VTY1"/>
<dbReference type="OrthoDB" id="1729071at2759"/>
<dbReference type="GO" id="GO:0020037">
    <property type="term" value="F:heme binding"/>
    <property type="evidence" value="ECO:0007669"/>
    <property type="project" value="InterPro"/>
</dbReference>
<keyword evidence="9" id="KW-1185">Reference proteome</keyword>
<dbReference type="InterPro" id="IPR036396">
    <property type="entry name" value="Cyt_P450_sf"/>
</dbReference>
<dbReference type="PANTHER" id="PTHR47953">
    <property type="entry name" value="OS08G0105600 PROTEIN"/>
    <property type="match status" value="1"/>
</dbReference>
<dbReference type="EMBL" id="RXIC02000022">
    <property type="protein sequence ID" value="KAB1216155.1"/>
    <property type="molecule type" value="Genomic_DNA"/>
</dbReference>
<comment type="caution">
    <text evidence="8">The sequence shown here is derived from an EMBL/GenBank/DDBJ whole genome shotgun (WGS) entry which is preliminary data.</text>
</comment>
<evidence type="ECO:0000256" key="6">
    <source>
        <dbReference type="ARBA" id="ARBA00023033"/>
    </source>
</evidence>
<evidence type="ECO:0000256" key="2">
    <source>
        <dbReference type="ARBA" id="ARBA00022617"/>
    </source>
</evidence>
<feature type="chain" id="PRO_5025432001" evidence="7">
    <location>
        <begin position="18"/>
        <end position="70"/>
    </location>
</feature>
<name>A0A6A1VTY1_9ROSI</name>
<dbReference type="PANTHER" id="PTHR47953:SF5">
    <property type="entry name" value="CYTOCHROME P450 71AV8-LIKE"/>
    <property type="match status" value="1"/>
</dbReference>
<evidence type="ECO:0000313" key="8">
    <source>
        <dbReference type="EMBL" id="KAB1216155.1"/>
    </source>
</evidence>
<dbReference type="SUPFAM" id="SSF48264">
    <property type="entry name" value="Cytochrome P450"/>
    <property type="match status" value="1"/>
</dbReference>
<comment type="similarity">
    <text evidence="1">Belongs to the cytochrome P450 family.</text>
</comment>
<evidence type="ECO:0000313" key="9">
    <source>
        <dbReference type="Proteomes" id="UP000516437"/>
    </source>
</evidence>
<dbReference type="Proteomes" id="UP000516437">
    <property type="component" value="Chromosome 4"/>
</dbReference>
<gene>
    <name evidence="8" type="ORF">CJ030_MR4G011972</name>
</gene>
<feature type="signal peptide" evidence="7">
    <location>
        <begin position="1"/>
        <end position="17"/>
    </location>
</feature>
<organism evidence="8 9">
    <name type="scientific">Morella rubra</name>
    <name type="common">Chinese bayberry</name>
    <dbReference type="NCBI Taxonomy" id="262757"/>
    <lineage>
        <taxon>Eukaryota</taxon>
        <taxon>Viridiplantae</taxon>
        <taxon>Streptophyta</taxon>
        <taxon>Embryophyta</taxon>
        <taxon>Tracheophyta</taxon>
        <taxon>Spermatophyta</taxon>
        <taxon>Magnoliopsida</taxon>
        <taxon>eudicotyledons</taxon>
        <taxon>Gunneridae</taxon>
        <taxon>Pentapetalae</taxon>
        <taxon>rosids</taxon>
        <taxon>fabids</taxon>
        <taxon>Fagales</taxon>
        <taxon>Myricaceae</taxon>
        <taxon>Morella</taxon>
    </lineage>
</organism>
<dbReference type="GO" id="GO:0004497">
    <property type="term" value="F:monooxygenase activity"/>
    <property type="evidence" value="ECO:0007669"/>
    <property type="project" value="UniProtKB-KW"/>
</dbReference>
<protein>
    <submittedName>
        <fullName evidence="8">Cytochrome P450 71D7</fullName>
    </submittedName>
</protein>
<keyword evidence="7" id="KW-0732">Signal</keyword>
<dbReference type="GO" id="GO:0016705">
    <property type="term" value="F:oxidoreductase activity, acting on paired donors, with incorporation or reduction of molecular oxygen"/>
    <property type="evidence" value="ECO:0007669"/>
    <property type="project" value="InterPro"/>
</dbReference>
<keyword evidence="4" id="KW-0560">Oxidoreductase</keyword>
<keyword evidence="3" id="KW-0479">Metal-binding</keyword>
<dbReference type="Gene3D" id="1.10.630.10">
    <property type="entry name" value="Cytochrome P450"/>
    <property type="match status" value="1"/>
</dbReference>
<sequence length="70" mass="7789">MCPGISFSLALVELVLAQLLYHFDWKLPNGMRAEELDMAENPGSSTSRRRTDLYLVATPRIPFLAPGVIV</sequence>
<keyword evidence="5" id="KW-0408">Iron</keyword>
<keyword evidence="2" id="KW-0349">Heme</keyword>
<proteinExistence type="inferred from homology"/>
<accession>A0A6A1VTY1</accession>
<evidence type="ECO:0000256" key="4">
    <source>
        <dbReference type="ARBA" id="ARBA00023002"/>
    </source>
</evidence>
<evidence type="ECO:0000256" key="5">
    <source>
        <dbReference type="ARBA" id="ARBA00023004"/>
    </source>
</evidence>
<evidence type="ECO:0000256" key="3">
    <source>
        <dbReference type="ARBA" id="ARBA00022723"/>
    </source>
</evidence>
<evidence type="ECO:0000256" key="7">
    <source>
        <dbReference type="SAM" id="SignalP"/>
    </source>
</evidence>
<reference evidence="8 9" key="1">
    <citation type="journal article" date="2019" name="Plant Biotechnol. J.">
        <title>The red bayberry genome and genetic basis of sex determination.</title>
        <authorList>
            <person name="Jia H.M."/>
            <person name="Jia H.J."/>
            <person name="Cai Q.L."/>
            <person name="Wang Y."/>
            <person name="Zhao H.B."/>
            <person name="Yang W.F."/>
            <person name="Wang G.Y."/>
            <person name="Li Y.H."/>
            <person name="Zhan D.L."/>
            <person name="Shen Y.T."/>
            <person name="Niu Q.F."/>
            <person name="Chang L."/>
            <person name="Qiu J."/>
            <person name="Zhao L."/>
            <person name="Xie H.B."/>
            <person name="Fu W.Y."/>
            <person name="Jin J."/>
            <person name="Li X.W."/>
            <person name="Jiao Y."/>
            <person name="Zhou C.C."/>
            <person name="Tu T."/>
            <person name="Chai C.Y."/>
            <person name="Gao J.L."/>
            <person name="Fan L.J."/>
            <person name="van de Weg E."/>
            <person name="Wang J.Y."/>
            <person name="Gao Z.S."/>
        </authorList>
    </citation>
    <scope>NUCLEOTIDE SEQUENCE [LARGE SCALE GENOMIC DNA]</scope>
    <source>
        <tissue evidence="8">Leaves</tissue>
    </source>
</reference>
<dbReference type="InterPro" id="IPR052306">
    <property type="entry name" value="CYP450_71D"/>
</dbReference>